<keyword evidence="7" id="KW-0238">DNA-binding</keyword>
<dbReference type="SUPFAM" id="SSF56672">
    <property type="entry name" value="DNA/RNA polymerases"/>
    <property type="match status" value="1"/>
</dbReference>
<evidence type="ECO:0000256" key="5">
    <source>
        <dbReference type="ARBA" id="ARBA00022705"/>
    </source>
</evidence>
<keyword evidence="4" id="KW-0548">Nucleotidyltransferase</keyword>
<dbReference type="EMBL" id="KQ981998">
    <property type="protein sequence ID" value="KYN30743.1"/>
    <property type="molecule type" value="Genomic_DNA"/>
</dbReference>
<evidence type="ECO:0000256" key="8">
    <source>
        <dbReference type="ARBA" id="ARBA00049244"/>
    </source>
</evidence>
<dbReference type="GO" id="GO:0006260">
    <property type="term" value="P:DNA replication"/>
    <property type="evidence" value="ECO:0007669"/>
    <property type="project" value="UniProtKB-KW"/>
</dbReference>
<dbReference type="GO" id="GO:0000166">
    <property type="term" value="F:nucleotide binding"/>
    <property type="evidence" value="ECO:0007669"/>
    <property type="project" value="InterPro"/>
</dbReference>
<dbReference type="PANTHER" id="PTHR31511:SF12">
    <property type="entry name" value="RHO TERMINATION FACTOR N-TERMINAL DOMAIN-CONTAINING PROTEIN"/>
    <property type="match status" value="1"/>
</dbReference>
<keyword evidence="11" id="KW-1185">Reference proteome</keyword>
<name>A0A151JT36_9HYME</name>
<dbReference type="InterPro" id="IPR004868">
    <property type="entry name" value="DNA-dir_DNA_pol_B_mt/vir"/>
</dbReference>
<dbReference type="InterPro" id="IPR023211">
    <property type="entry name" value="DNA_pol_palm_dom_sf"/>
</dbReference>
<evidence type="ECO:0000256" key="2">
    <source>
        <dbReference type="ARBA" id="ARBA00012417"/>
    </source>
</evidence>
<dbReference type="InterPro" id="IPR043502">
    <property type="entry name" value="DNA/RNA_pol_sf"/>
</dbReference>
<dbReference type="GO" id="GO:0003677">
    <property type="term" value="F:DNA binding"/>
    <property type="evidence" value="ECO:0007669"/>
    <property type="project" value="UniProtKB-KW"/>
</dbReference>
<keyword evidence="6" id="KW-0239">DNA-directed DNA polymerase</keyword>
<evidence type="ECO:0000259" key="9">
    <source>
        <dbReference type="Pfam" id="PF03175"/>
    </source>
</evidence>
<dbReference type="Proteomes" id="UP000078541">
    <property type="component" value="Unassembled WGS sequence"/>
</dbReference>
<comment type="catalytic activity">
    <reaction evidence="8">
        <text>DNA(n) + a 2'-deoxyribonucleoside 5'-triphosphate = DNA(n+1) + diphosphate</text>
        <dbReference type="Rhea" id="RHEA:22508"/>
        <dbReference type="Rhea" id="RHEA-COMP:17339"/>
        <dbReference type="Rhea" id="RHEA-COMP:17340"/>
        <dbReference type="ChEBI" id="CHEBI:33019"/>
        <dbReference type="ChEBI" id="CHEBI:61560"/>
        <dbReference type="ChEBI" id="CHEBI:173112"/>
        <dbReference type="EC" id="2.7.7.7"/>
    </reaction>
</comment>
<dbReference type="STRING" id="34720.A0A151JT36"/>
<evidence type="ECO:0000313" key="10">
    <source>
        <dbReference type="EMBL" id="KYN30743.1"/>
    </source>
</evidence>
<evidence type="ECO:0000256" key="7">
    <source>
        <dbReference type="ARBA" id="ARBA00023125"/>
    </source>
</evidence>
<evidence type="ECO:0000256" key="4">
    <source>
        <dbReference type="ARBA" id="ARBA00022695"/>
    </source>
</evidence>
<evidence type="ECO:0000313" key="11">
    <source>
        <dbReference type="Proteomes" id="UP000078541"/>
    </source>
</evidence>
<protein>
    <recommendedName>
        <fullName evidence="2">DNA-directed DNA polymerase</fullName>
        <ecNumber evidence="2">2.7.7.7</ecNumber>
    </recommendedName>
</protein>
<reference evidence="10 11" key="1">
    <citation type="submission" date="2016-03" db="EMBL/GenBank/DDBJ databases">
        <title>Trachymyrmex septentrionalis WGS genome.</title>
        <authorList>
            <person name="Nygaard S."/>
            <person name="Hu H."/>
            <person name="Boomsma J."/>
            <person name="Zhang G."/>
        </authorList>
    </citation>
    <scope>NUCLEOTIDE SEQUENCE [LARGE SCALE GENOMIC DNA]</scope>
    <source>
        <strain evidence="10">Tsep2-gDNA-1</strain>
        <tissue evidence="10">Whole body</tissue>
    </source>
</reference>
<gene>
    <name evidence="10" type="ORF">ALC56_14987</name>
</gene>
<sequence>METLSKEQWEAYRSATRCHICEKLTSLDKLASYLDRDKLKIIRSKFPTLSDEEFELLTRKGVFPYEYVDCVEKLRDTLLPPRESFYSSLTGDTVSESDYAHAANVWQRFSIRTLGEYSDLYLKTDVLLLADIFENFRESCVASYGLDPAHYYTLPGFTWDAMLKHTRVKFELLTDIDTIMFIERGIRGGLSQCSGRYAQANNKYMRSYDPSEPSSYLMYYDVNNLYGWAMCQSLPYAKFQWVEDAANFDASAIAPDSPTGYILEVDLEYPQHVHDRHTDLPFCPTRDKPPGKREHKLLATLYDKQRYVIHYRNLQQCTRHGLRVTKIHRVLQFAQSPWLREYIELNTCFRTRAKNDFEKNLYKLMNNAVFGKTMENVRNHVDVKLLTKWDGRYGAEAMIAKPNFHSRSVFAENLIAVELRKLEVKFDKPIYVGMCILDISKVCLYEFHHEYMLPLFHDKCKIMYTDTDSLIYRVECEDVYETMKRDIARFDTSDYPTDNAYGMPLANKKVPGLMKDENNGAIMTEFVGLRAKMYAVRVDGKKDIKKVKGVKNNVVAQTITFDDYTRCLNEEIEMTRRQSCIRSKLHEVYTISESKIALSPYDDKRYVVPNSTETLPWGHWRIPL</sequence>
<evidence type="ECO:0000256" key="3">
    <source>
        <dbReference type="ARBA" id="ARBA00022679"/>
    </source>
</evidence>
<dbReference type="GO" id="GO:0003887">
    <property type="term" value="F:DNA-directed DNA polymerase activity"/>
    <property type="evidence" value="ECO:0007669"/>
    <property type="project" value="UniProtKB-KW"/>
</dbReference>
<evidence type="ECO:0000256" key="1">
    <source>
        <dbReference type="ARBA" id="ARBA00005755"/>
    </source>
</evidence>
<dbReference type="EC" id="2.7.7.7" evidence="2"/>
<organism evidence="10 11">
    <name type="scientific">Trachymyrmex septentrionalis</name>
    <dbReference type="NCBI Taxonomy" id="34720"/>
    <lineage>
        <taxon>Eukaryota</taxon>
        <taxon>Metazoa</taxon>
        <taxon>Ecdysozoa</taxon>
        <taxon>Arthropoda</taxon>
        <taxon>Hexapoda</taxon>
        <taxon>Insecta</taxon>
        <taxon>Pterygota</taxon>
        <taxon>Neoptera</taxon>
        <taxon>Endopterygota</taxon>
        <taxon>Hymenoptera</taxon>
        <taxon>Apocrita</taxon>
        <taxon>Aculeata</taxon>
        <taxon>Formicoidea</taxon>
        <taxon>Formicidae</taxon>
        <taxon>Myrmicinae</taxon>
        <taxon>Trachymyrmex</taxon>
    </lineage>
</organism>
<dbReference type="PANTHER" id="PTHR31511">
    <property type="entry name" value="PROTEIN CBG23764"/>
    <property type="match status" value="1"/>
</dbReference>
<proteinExistence type="inferred from homology"/>
<dbReference type="Pfam" id="PF03175">
    <property type="entry name" value="DNA_pol_B_2"/>
    <property type="match status" value="1"/>
</dbReference>
<evidence type="ECO:0000256" key="6">
    <source>
        <dbReference type="ARBA" id="ARBA00022932"/>
    </source>
</evidence>
<dbReference type="AlphaFoldDB" id="A0A151JT36"/>
<keyword evidence="3" id="KW-0808">Transferase</keyword>
<keyword evidence="5" id="KW-0235">DNA replication</keyword>
<feature type="domain" description="DNA-directed DNA polymerase family B mitochondria/virus" evidence="9">
    <location>
        <begin position="36"/>
        <end position="447"/>
    </location>
</feature>
<dbReference type="Gene3D" id="3.90.1600.10">
    <property type="entry name" value="Palm domain of DNA polymerase"/>
    <property type="match status" value="1"/>
</dbReference>
<accession>A0A151JT36</accession>
<comment type="similarity">
    <text evidence="1">Belongs to the DNA polymerase type-B family.</text>
</comment>